<dbReference type="NCBIfam" id="TIGR01376">
    <property type="entry name" value="POMP_repeat"/>
    <property type="match status" value="2"/>
</dbReference>
<dbReference type="InterPro" id="IPR011050">
    <property type="entry name" value="Pectin_lyase_fold/virulence"/>
</dbReference>
<dbReference type="InterPro" id="IPR006626">
    <property type="entry name" value="PbH1"/>
</dbReference>
<dbReference type="Gene3D" id="2.160.20.10">
    <property type="entry name" value="Single-stranded right-handed beta-helix, Pectin lyase-like"/>
    <property type="match status" value="1"/>
</dbReference>
<gene>
    <name evidence="9" type="ORF">E7Z74_02235</name>
</gene>
<dbReference type="SUPFAM" id="SSF51126">
    <property type="entry name" value="Pectin lyase-like"/>
    <property type="match status" value="2"/>
</dbReference>
<dbReference type="InterPro" id="IPR039448">
    <property type="entry name" value="Beta_helix"/>
</dbReference>
<evidence type="ECO:0000256" key="2">
    <source>
        <dbReference type="ARBA" id="ARBA00004442"/>
    </source>
</evidence>
<keyword evidence="4" id="KW-0964">Secreted</keyword>
<dbReference type="SMART" id="SM00710">
    <property type="entry name" value="PbH1"/>
    <property type="match status" value="9"/>
</dbReference>
<evidence type="ECO:0000256" key="6">
    <source>
        <dbReference type="ARBA" id="ARBA00023136"/>
    </source>
</evidence>
<dbReference type="InterPro" id="IPR003368">
    <property type="entry name" value="POMP_repeat"/>
</dbReference>
<dbReference type="PANTHER" id="PTHR11319">
    <property type="entry name" value="G PROTEIN-COUPLED RECEPTOR-RELATED"/>
    <property type="match status" value="1"/>
</dbReference>
<reference evidence="9" key="1">
    <citation type="submission" date="2019-04" db="EMBL/GenBank/DDBJ databases">
        <title>Evolution of Biomass-Degrading Anaerobic Consortia Revealed by Metagenomics.</title>
        <authorList>
            <person name="Peng X."/>
        </authorList>
    </citation>
    <scope>NUCLEOTIDE SEQUENCE</scope>
    <source>
        <strain evidence="9">SIG13</strain>
    </source>
</reference>
<evidence type="ECO:0000256" key="4">
    <source>
        <dbReference type="ARBA" id="ARBA00022525"/>
    </source>
</evidence>
<accession>A0A8T3VR77</accession>
<dbReference type="AlphaFoldDB" id="A0A8T3VR77"/>
<comment type="caution">
    <text evidence="9">The sequence shown here is derived from an EMBL/GenBank/DDBJ whole genome shotgun (WGS) entry which is preliminary data.</text>
</comment>
<keyword evidence="5" id="KW-0732">Signal</keyword>
<dbReference type="GO" id="GO:0005576">
    <property type="term" value="C:extracellular region"/>
    <property type="evidence" value="ECO:0007669"/>
    <property type="project" value="UniProtKB-SubCell"/>
</dbReference>
<dbReference type="InterPro" id="IPR012334">
    <property type="entry name" value="Pectin_lyas_fold"/>
</dbReference>
<proteinExistence type="predicted"/>
<feature type="domain" description="Right handed beta helix" evidence="8">
    <location>
        <begin position="174"/>
        <end position="331"/>
    </location>
</feature>
<sequence>MKKILIILMIFILSLTCVSASDDVNETLELSDVNDEVCADAGTFTALQNKINNAPSGSTISFDNDYTYNYDFDDFLYIEKTLTINGNGHTIHGLGQTKINFQTLTVNNLNFDNCNMWGNTLRMNNCNVYNGFYYLYPENEPGFVEADNIYLTNCKFINNKGDVGAVKSNNLLIADNCEFRNNYAYSDGGAVITWNSDGNSRLTNCVFENNYANHRGGAISGNGYIYSCKFINNTCDSSGGALMLNLESTVENCRFIGNTAYSGGAIYVQSDICPISNCEFISNTAEGSGGAAEGIGIFTNCNFENNKAKYNGGALYEVMEVTKCNFTNNFISSDEEEGYGGAIYGIQNNIWDESDDEIIGIEYPTKISNSRFVENEARYGGAIYQGGLISNCEFIDNTASEEGNAISRSKTIQNSIFKSSKNEDEFITGTVEMTLKNNAMTSNNNYDIKITPGFEDMAPSIQSEIYLVFESKTVTPNSTFKICEIQDDSGNSIIIEDFDERPVIKAKLTNQQTKAVKNVDIQMDEDSKAFVYECHDDEGTYEATGYVEHEAVDAISIKKGVLIVDSDTNYTLTANDLTKYVGGPQKFTARVVNGKGRAIAGVNIIISINGRDYTRVTDSDGVASMNINLGAGKYSAVCRFDNITDDATINVISTLSGNDLTKYFRNSSQYYINCLDTNGNKIADGIIEFNINGVFYTRDIVNGVARMNINLNPGEYIITAKNYMNGEQYSNKITVLTTIVENYDLVKYYKNASQYRVRLLDGQGKPVGKGVSIEFNINGVFYIRTSDENGYVNMNINLNPGTYIITANYNGLMASNKITVKPILVSKDLKMTYRDGSQFNVTLLDGQGKAYPNQPITFNINGVFYNRITDANGIAHLNIYLMAGEYIITSTYENGAATSNRVTIEVKDLFL</sequence>
<evidence type="ECO:0000256" key="7">
    <source>
        <dbReference type="ARBA" id="ARBA00023237"/>
    </source>
</evidence>
<evidence type="ECO:0000259" key="8">
    <source>
        <dbReference type="Pfam" id="PF13229"/>
    </source>
</evidence>
<keyword evidence="6" id="KW-0472">Membrane</keyword>
<evidence type="ECO:0000313" key="10">
    <source>
        <dbReference type="Proteomes" id="UP000713479"/>
    </source>
</evidence>
<dbReference type="Proteomes" id="UP000713479">
    <property type="component" value="Unassembled WGS sequence"/>
</dbReference>
<organism evidence="9 10">
    <name type="scientific">Methanobrevibacter millerae</name>
    <dbReference type="NCBI Taxonomy" id="230361"/>
    <lineage>
        <taxon>Archaea</taxon>
        <taxon>Methanobacteriati</taxon>
        <taxon>Methanobacteriota</taxon>
        <taxon>Methanomada group</taxon>
        <taxon>Methanobacteria</taxon>
        <taxon>Methanobacteriales</taxon>
        <taxon>Methanobacteriaceae</taxon>
        <taxon>Methanobrevibacter</taxon>
    </lineage>
</organism>
<dbReference type="EMBL" id="SUTF01000003">
    <property type="protein sequence ID" value="MBE6510079.1"/>
    <property type="molecule type" value="Genomic_DNA"/>
</dbReference>
<name>A0A8T3VR77_9EURY</name>
<protein>
    <recommendedName>
        <fullName evidence="8">Right handed beta helix domain-containing protein</fullName>
    </recommendedName>
</protein>
<keyword evidence="7" id="KW-0998">Cell outer membrane</keyword>
<evidence type="ECO:0000256" key="3">
    <source>
        <dbReference type="ARBA" id="ARBA00004613"/>
    </source>
</evidence>
<evidence type="ECO:0000313" key="9">
    <source>
        <dbReference type="EMBL" id="MBE6510079.1"/>
    </source>
</evidence>
<dbReference type="Pfam" id="PF13229">
    <property type="entry name" value="Beta_helix"/>
    <property type="match status" value="1"/>
</dbReference>
<comment type="subcellular location">
    <subcellularLocation>
        <location evidence="1">Cell envelope</location>
    </subcellularLocation>
    <subcellularLocation>
        <location evidence="2">Cell outer membrane</location>
    </subcellularLocation>
    <subcellularLocation>
        <location evidence="3">Secreted</location>
    </subcellularLocation>
</comment>
<evidence type="ECO:0000256" key="1">
    <source>
        <dbReference type="ARBA" id="ARBA00004196"/>
    </source>
</evidence>
<dbReference type="PANTHER" id="PTHR11319:SF35">
    <property type="entry name" value="OUTER MEMBRANE PROTEIN PMPC-RELATED"/>
    <property type="match status" value="1"/>
</dbReference>
<evidence type="ECO:0000256" key="5">
    <source>
        <dbReference type="ARBA" id="ARBA00022729"/>
    </source>
</evidence>